<dbReference type="Proteomes" id="UP001226389">
    <property type="component" value="Unassembled WGS sequence"/>
</dbReference>
<evidence type="ECO:0000259" key="2">
    <source>
        <dbReference type="Pfam" id="PF14361"/>
    </source>
</evidence>
<dbReference type="InterPro" id="IPR042070">
    <property type="entry name" value="PucR_C-HTH_sf"/>
</dbReference>
<evidence type="ECO:0000259" key="1">
    <source>
        <dbReference type="Pfam" id="PF13556"/>
    </source>
</evidence>
<proteinExistence type="predicted"/>
<protein>
    <recommendedName>
        <fullName evidence="5">PucR-like helix-turn-helix protein</fullName>
    </recommendedName>
</protein>
<sequence>MTALDQGTPRFSASAIREFRPGRPTEPEWTELLESLWKERSLLVDDFLERFSAISYGEALVPKEDVYRTAADTMDMFLYQMAGLELPPDLQALPREVAARRARQGVPLDAFLEAIRNDFRVLWKGLERVARDKGIGVLVANMDRVLDAVEGYVSSIQQAYAEEEARLTRNKQLYRQRLLSRLFNAELGGSRGVQDLAAALGVQATGTFEVLAVTLDAVAQALQQFESDHRTYVYENTGVLYLFRQQRKGRTWQEEGPGFPAGYVPDVEGLDAVPSAAASALVLAQQKRRGTGLATLEDAWMGIASGLLEQKFPGFSSPIKQALDKCTPLERQRLLEVARSYGRTGSIKETSEELFCHRNTVVNRLHSLHEVIGLDLTVPAEAARALVALSRYKEFAS</sequence>
<accession>A0ABT9UGT6</accession>
<feature type="domain" description="PucR C-terminal helix-turn-helix" evidence="1">
    <location>
        <begin position="334"/>
        <end position="389"/>
    </location>
</feature>
<dbReference type="EMBL" id="JAUSSY010000003">
    <property type="protein sequence ID" value="MDQ0117895.1"/>
    <property type="molecule type" value="Genomic_DNA"/>
</dbReference>
<name>A0ABT9UGT6_9MICC</name>
<feature type="domain" description="RsbT co-antagonist protein RsbRD N-terminal" evidence="2">
    <location>
        <begin position="47"/>
        <end position="172"/>
    </location>
</feature>
<comment type="caution">
    <text evidence="3">The sequence shown here is derived from an EMBL/GenBank/DDBJ whole genome shotgun (WGS) entry which is preliminary data.</text>
</comment>
<dbReference type="Pfam" id="PF14361">
    <property type="entry name" value="RsbRD_N"/>
    <property type="match status" value="1"/>
</dbReference>
<gene>
    <name evidence="3" type="ORF">J2T22_001068</name>
</gene>
<dbReference type="RefSeq" id="WP_307488644.1">
    <property type="nucleotide sequence ID" value="NZ_JAUSSY010000003.1"/>
</dbReference>
<dbReference type="Gene3D" id="1.10.10.2840">
    <property type="entry name" value="PucR C-terminal helix-turn-helix domain"/>
    <property type="match status" value="1"/>
</dbReference>
<dbReference type="PANTHER" id="PTHR33744">
    <property type="entry name" value="CARBOHYDRATE DIACID REGULATOR"/>
    <property type="match status" value="1"/>
</dbReference>
<dbReference type="InterPro" id="IPR025736">
    <property type="entry name" value="PucR_C-HTH_dom"/>
</dbReference>
<evidence type="ECO:0008006" key="5">
    <source>
        <dbReference type="Google" id="ProtNLM"/>
    </source>
</evidence>
<keyword evidence="4" id="KW-1185">Reference proteome</keyword>
<evidence type="ECO:0000313" key="3">
    <source>
        <dbReference type="EMBL" id="MDQ0117895.1"/>
    </source>
</evidence>
<reference evidence="3 4" key="1">
    <citation type="submission" date="2023-07" db="EMBL/GenBank/DDBJ databases">
        <title>Sorghum-associated microbial communities from plants grown in Nebraska, USA.</title>
        <authorList>
            <person name="Schachtman D."/>
        </authorList>
    </citation>
    <scope>NUCLEOTIDE SEQUENCE [LARGE SCALE GENOMIC DNA]</scope>
    <source>
        <strain evidence="3 4">DS994</strain>
    </source>
</reference>
<organism evidence="3 4">
    <name type="scientific">Pseudarthrobacter defluvii</name>
    <dbReference type="NCBI Taxonomy" id="410837"/>
    <lineage>
        <taxon>Bacteria</taxon>
        <taxon>Bacillati</taxon>
        <taxon>Actinomycetota</taxon>
        <taxon>Actinomycetes</taxon>
        <taxon>Micrococcales</taxon>
        <taxon>Micrococcaceae</taxon>
        <taxon>Pseudarthrobacter</taxon>
    </lineage>
</organism>
<dbReference type="Pfam" id="PF13556">
    <property type="entry name" value="HTH_30"/>
    <property type="match status" value="1"/>
</dbReference>
<dbReference type="InterPro" id="IPR051448">
    <property type="entry name" value="CdaR-like_regulators"/>
</dbReference>
<evidence type="ECO:0000313" key="4">
    <source>
        <dbReference type="Proteomes" id="UP001226389"/>
    </source>
</evidence>
<dbReference type="InterPro" id="IPR025751">
    <property type="entry name" value="RsbRD_N_dom"/>
</dbReference>